<feature type="non-terminal residue" evidence="1">
    <location>
        <position position="125"/>
    </location>
</feature>
<comment type="caution">
    <text evidence="1">The sequence shown here is derived from an EMBL/GenBank/DDBJ whole genome shotgun (WGS) entry which is preliminary data.</text>
</comment>
<evidence type="ECO:0000313" key="1">
    <source>
        <dbReference type="EMBL" id="KAF9521992.1"/>
    </source>
</evidence>
<dbReference type="AlphaFoldDB" id="A0A9P6E3T9"/>
<dbReference type="EMBL" id="MU157968">
    <property type="protein sequence ID" value="KAF9521992.1"/>
    <property type="molecule type" value="Genomic_DNA"/>
</dbReference>
<dbReference type="OrthoDB" id="3270336at2759"/>
<organism evidence="1 2">
    <name type="scientific">Crepidotus variabilis</name>
    <dbReference type="NCBI Taxonomy" id="179855"/>
    <lineage>
        <taxon>Eukaryota</taxon>
        <taxon>Fungi</taxon>
        <taxon>Dikarya</taxon>
        <taxon>Basidiomycota</taxon>
        <taxon>Agaricomycotina</taxon>
        <taxon>Agaricomycetes</taxon>
        <taxon>Agaricomycetidae</taxon>
        <taxon>Agaricales</taxon>
        <taxon>Agaricineae</taxon>
        <taxon>Crepidotaceae</taxon>
        <taxon>Crepidotus</taxon>
    </lineage>
</organism>
<gene>
    <name evidence="1" type="ORF">CPB83DRAFT_727222</name>
</gene>
<keyword evidence="2" id="KW-1185">Reference proteome</keyword>
<proteinExistence type="predicted"/>
<reference evidence="1" key="1">
    <citation type="submission" date="2020-11" db="EMBL/GenBank/DDBJ databases">
        <authorList>
            <consortium name="DOE Joint Genome Institute"/>
            <person name="Ahrendt S."/>
            <person name="Riley R."/>
            <person name="Andreopoulos W."/>
            <person name="Labutti K."/>
            <person name="Pangilinan J."/>
            <person name="Ruiz-Duenas F.J."/>
            <person name="Barrasa J.M."/>
            <person name="Sanchez-Garcia M."/>
            <person name="Camarero S."/>
            <person name="Miyauchi S."/>
            <person name="Serrano A."/>
            <person name="Linde D."/>
            <person name="Babiker R."/>
            <person name="Drula E."/>
            <person name="Ayuso-Fernandez I."/>
            <person name="Pacheco R."/>
            <person name="Padilla G."/>
            <person name="Ferreira P."/>
            <person name="Barriuso J."/>
            <person name="Kellner H."/>
            <person name="Castanera R."/>
            <person name="Alfaro M."/>
            <person name="Ramirez L."/>
            <person name="Pisabarro A.G."/>
            <person name="Kuo A."/>
            <person name="Tritt A."/>
            <person name="Lipzen A."/>
            <person name="He G."/>
            <person name="Yan M."/>
            <person name="Ng V."/>
            <person name="Cullen D."/>
            <person name="Martin F."/>
            <person name="Rosso M.-N."/>
            <person name="Henrissat B."/>
            <person name="Hibbett D."/>
            <person name="Martinez A.T."/>
            <person name="Grigoriev I.V."/>
        </authorList>
    </citation>
    <scope>NUCLEOTIDE SEQUENCE</scope>
    <source>
        <strain evidence="1">CBS 506.95</strain>
    </source>
</reference>
<feature type="non-terminal residue" evidence="1">
    <location>
        <position position="1"/>
    </location>
</feature>
<protein>
    <submittedName>
        <fullName evidence="1">Uncharacterized protein</fullName>
    </submittedName>
</protein>
<name>A0A9P6E3T9_9AGAR</name>
<evidence type="ECO:0000313" key="2">
    <source>
        <dbReference type="Proteomes" id="UP000807306"/>
    </source>
</evidence>
<accession>A0A9P6E3T9</accession>
<dbReference type="Proteomes" id="UP000807306">
    <property type="component" value="Unassembled WGS sequence"/>
</dbReference>
<sequence>RPAKYTFTKSDYVAYRKQCQAILQHPCGRAALMDGGYYWRLAMGLVKWEDVLKGPSGLSLNMDEMVVIDDKVHGLLIDDRLTVKEANALCGTYKVPTEKGNQVASQSWFMPVNVYKNCAIDLGRW</sequence>